<feature type="transmembrane region" description="Helical" evidence="13">
    <location>
        <begin position="6"/>
        <end position="29"/>
    </location>
</feature>
<keyword evidence="5 12" id="KW-0138">CF(0)</keyword>
<dbReference type="GO" id="GO:0015078">
    <property type="term" value="F:proton transmembrane transporter activity"/>
    <property type="evidence" value="ECO:0007669"/>
    <property type="project" value="InterPro"/>
</dbReference>
<evidence type="ECO:0000256" key="6">
    <source>
        <dbReference type="ARBA" id="ARBA00022692"/>
    </source>
</evidence>
<dbReference type="AlphaFoldDB" id="A0A343UMP7"/>
<sequence>MPQMMPLNWLTLFSFFSITLMLFNLMNFYSSFNKSTFKNNNKTMLNKNLIWKW</sequence>
<keyword evidence="6 12" id="KW-0812">Transmembrane</keyword>
<dbReference type="GO" id="GO:0015986">
    <property type="term" value="P:proton motive force-driven ATP synthesis"/>
    <property type="evidence" value="ECO:0007669"/>
    <property type="project" value="InterPro"/>
</dbReference>
<keyword evidence="8 13" id="KW-1133">Transmembrane helix</keyword>
<evidence type="ECO:0000256" key="11">
    <source>
        <dbReference type="ARBA" id="ARBA00023136"/>
    </source>
</evidence>
<keyword evidence="11 13" id="KW-0472">Membrane</keyword>
<keyword evidence="9 12" id="KW-0406">Ion transport</keyword>
<keyword evidence="7 12" id="KW-0375">Hydrogen ion transport</keyword>
<evidence type="ECO:0000256" key="4">
    <source>
        <dbReference type="ARBA" id="ARBA00022448"/>
    </source>
</evidence>
<dbReference type="GO" id="GO:0045259">
    <property type="term" value="C:proton-transporting ATP synthase complex"/>
    <property type="evidence" value="ECO:0007669"/>
    <property type="project" value="UniProtKB-KW"/>
</dbReference>
<protein>
    <recommendedName>
        <fullName evidence="12">ATP synthase complex subunit 8</fullName>
    </recommendedName>
</protein>
<geneLocation type="mitochondrion" evidence="14"/>
<dbReference type="InterPro" id="IPR001421">
    <property type="entry name" value="ATP8_metazoa"/>
</dbReference>
<comment type="subcellular location">
    <subcellularLocation>
        <location evidence="1 12">Mitochondrion membrane</location>
        <topology evidence="1 12">Single-pass membrane protein</topology>
    </subcellularLocation>
</comment>
<dbReference type="GO" id="GO:0031966">
    <property type="term" value="C:mitochondrial membrane"/>
    <property type="evidence" value="ECO:0007669"/>
    <property type="project" value="UniProtKB-SubCell"/>
</dbReference>
<organism evidence="14">
    <name type="scientific">Mantidae JZ-2017</name>
    <dbReference type="NCBI Taxonomy" id="2073095"/>
    <lineage>
        <taxon>Eukaryota</taxon>
        <taxon>Metazoa</taxon>
        <taxon>Ecdysozoa</taxon>
        <taxon>Arthropoda</taxon>
        <taxon>Hexapoda</taxon>
        <taxon>Insecta</taxon>
        <taxon>Pterygota</taxon>
        <taxon>Neoptera</taxon>
        <taxon>Polyneoptera</taxon>
        <taxon>Dictyoptera</taxon>
        <taxon>Mantodea</taxon>
        <taxon>Eumantodea</taxon>
        <taxon>Mantoidea</taxon>
        <taxon>Mantidae</taxon>
    </lineage>
</organism>
<evidence type="ECO:0000256" key="5">
    <source>
        <dbReference type="ARBA" id="ARBA00022547"/>
    </source>
</evidence>
<evidence type="ECO:0000313" key="14">
    <source>
        <dbReference type="EMBL" id="AVE15547.1"/>
    </source>
</evidence>
<evidence type="ECO:0000256" key="2">
    <source>
        <dbReference type="ARBA" id="ARBA00008892"/>
    </source>
</evidence>
<evidence type="ECO:0000256" key="10">
    <source>
        <dbReference type="ARBA" id="ARBA00023128"/>
    </source>
</evidence>
<keyword evidence="4 12" id="KW-0813">Transport</keyword>
<comment type="similarity">
    <text evidence="2 12">Belongs to the ATPase protein 8 family.</text>
</comment>
<evidence type="ECO:0000256" key="3">
    <source>
        <dbReference type="ARBA" id="ARBA00011291"/>
    </source>
</evidence>
<proteinExistence type="inferred from homology"/>
<reference evidence="14" key="1">
    <citation type="submission" date="2017-02" db="EMBL/GenBank/DDBJ databases">
        <authorList>
            <person name="Peterson S.W."/>
        </authorList>
    </citation>
    <scope>NUCLEOTIDE SEQUENCE</scope>
</reference>
<evidence type="ECO:0000256" key="7">
    <source>
        <dbReference type="ARBA" id="ARBA00022781"/>
    </source>
</evidence>
<evidence type="ECO:0000256" key="12">
    <source>
        <dbReference type="RuleBase" id="RU003661"/>
    </source>
</evidence>
<keyword evidence="10 12" id="KW-0496">Mitochondrion</keyword>
<gene>
    <name evidence="14" type="primary">ATP8</name>
</gene>
<evidence type="ECO:0000256" key="8">
    <source>
        <dbReference type="ARBA" id="ARBA00022989"/>
    </source>
</evidence>
<comment type="subunit">
    <text evidence="3">F-type ATPases have 2 components, CF(1) - the catalytic core - and CF(0) - the membrane proton channel.</text>
</comment>
<evidence type="ECO:0000256" key="13">
    <source>
        <dbReference type="SAM" id="Phobius"/>
    </source>
</evidence>
<accession>A0A343UMP7</accession>
<dbReference type="EMBL" id="KY689120">
    <property type="protein sequence ID" value="AVE15547.1"/>
    <property type="molecule type" value="Genomic_DNA"/>
</dbReference>
<name>A0A343UMP7_9NEOP</name>
<dbReference type="Pfam" id="PF00895">
    <property type="entry name" value="ATP-synt_8"/>
    <property type="match status" value="1"/>
</dbReference>
<evidence type="ECO:0000256" key="1">
    <source>
        <dbReference type="ARBA" id="ARBA00004304"/>
    </source>
</evidence>
<evidence type="ECO:0000256" key="9">
    <source>
        <dbReference type="ARBA" id="ARBA00023065"/>
    </source>
</evidence>
<reference evidence="14" key="2">
    <citation type="journal article" date="2018" name="Int. J. Biol. Macromol.">
        <title>Higher tRNA gene duplication in mitogenomes of praying mantises (Dictyoptera, Mantodea) and the phylogeny within Mantodea.</title>
        <authorList>
            <person name="Zhang L.-P."/>
            <person name="Yu D.-N."/>
            <person name="Storey K.B."/>
            <person name="Cheng H.-Y."/>
            <person name="Zhang J.-Y."/>
        </authorList>
    </citation>
    <scope>NUCLEOTIDE SEQUENCE</scope>
</reference>